<name>A0A4S1XHK5_9SPHN</name>
<gene>
    <name evidence="2" type="ORF">E5A73_04405</name>
</gene>
<accession>A0A4S1XHK5</accession>
<feature type="region of interest" description="Disordered" evidence="1">
    <location>
        <begin position="39"/>
        <end position="80"/>
    </location>
</feature>
<comment type="caution">
    <text evidence="2">The sequence shown here is derived from an EMBL/GenBank/DDBJ whole genome shotgun (WGS) entry which is preliminary data.</text>
</comment>
<evidence type="ECO:0000256" key="1">
    <source>
        <dbReference type="SAM" id="MobiDB-lite"/>
    </source>
</evidence>
<evidence type="ECO:0000313" key="3">
    <source>
        <dbReference type="Proteomes" id="UP000306147"/>
    </source>
</evidence>
<proteinExistence type="predicted"/>
<evidence type="ECO:0000313" key="2">
    <source>
        <dbReference type="EMBL" id="TGX55223.1"/>
    </source>
</evidence>
<sequence>MRFLALVVSGWVGVRIALLWSETGSLPAAIRAFVPTAAPRHRPAPPPPALRATLPAHPAPARPPGVRGPTSETPSFKAAPPAADPYRVQMALMGLIQYGVPAPGAAAIPLPPAAQPEPLAALPSRWSASAWLVARAGTGLGAAPGASQLGGSQAGLRVAWLFWPERRLAGFGRLVTPLRGKGAEASIGLEWQPTRVPVRLVVEHRLGLDGTRGGPGLGVVGGFYGPVAGFRLESYGQAGAIRRLRTETYADGAVRATRTLAEAGGVRLGLGGGAWGAAQRDAARFDMGPSATLALPVGKQNVRLALDWRQRVAGTARPGSGLALTLGSDF</sequence>
<dbReference type="AlphaFoldDB" id="A0A4S1XHK5"/>
<dbReference type="OrthoDB" id="7427399at2"/>
<protein>
    <submittedName>
        <fullName evidence="2">Uncharacterized protein</fullName>
    </submittedName>
</protein>
<dbReference type="EMBL" id="SRXT01000002">
    <property type="protein sequence ID" value="TGX55223.1"/>
    <property type="molecule type" value="Genomic_DNA"/>
</dbReference>
<reference evidence="2 3" key="1">
    <citation type="submission" date="2019-04" db="EMBL/GenBank/DDBJ databases">
        <title>Sphingomonas psychrotolerans sp. nov., isolated from soil in the Tianshan Mountains, Xinjiang, China.</title>
        <authorList>
            <person name="Luo Y."/>
            <person name="Sheng H."/>
        </authorList>
    </citation>
    <scope>NUCLEOTIDE SEQUENCE [LARGE SCALE GENOMIC DNA]</scope>
    <source>
        <strain evidence="2 3">ZFGT-11</strain>
    </source>
</reference>
<keyword evidence="3" id="KW-1185">Reference proteome</keyword>
<organism evidence="2 3">
    <name type="scientific">Sphingomonas gei</name>
    <dbReference type="NCBI Taxonomy" id="1395960"/>
    <lineage>
        <taxon>Bacteria</taxon>
        <taxon>Pseudomonadati</taxon>
        <taxon>Pseudomonadota</taxon>
        <taxon>Alphaproteobacteria</taxon>
        <taxon>Sphingomonadales</taxon>
        <taxon>Sphingomonadaceae</taxon>
        <taxon>Sphingomonas</taxon>
    </lineage>
</organism>
<dbReference type="Proteomes" id="UP000306147">
    <property type="component" value="Unassembled WGS sequence"/>
</dbReference>